<dbReference type="PANTHER" id="PTHR12083">
    <property type="entry name" value="BIFUNCTIONAL POLYNUCLEOTIDE PHOSPHATASE/KINASE"/>
    <property type="match status" value="1"/>
</dbReference>
<dbReference type="OrthoDB" id="19045at2759"/>
<dbReference type="KEGG" id="pco:PHACADRAFT_54235"/>
<dbReference type="EMBL" id="JH930472">
    <property type="protein sequence ID" value="EKM55803.1"/>
    <property type="molecule type" value="Genomic_DNA"/>
</dbReference>
<dbReference type="Gene3D" id="3.40.50.1000">
    <property type="entry name" value="HAD superfamily/HAD-like"/>
    <property type="match status" value="1"/>
</dbReference>
<name>K5VW93_PHACS</name>
<dbReference type="STRING" id="650164.K5VW93"/>
<dbReference type="GeneID" id="18920011"/>
<protein>
    <submittedName>
        <fullName evidence="1">Uncharacterized protein</fullName>
    </submittedName>
</protein>
<keyword evidence="2" id="KW-1185">Reference proteome</keyword>
<dbReference type="GO" id="GO:0046403">
    <property type="term" value="F:polynucleotide 3'-phosphatase activity"/>
    <property type="evidence" value="ECO:0007669"/>
    <property type="project" value="TreeGrafter"/>
</dbReference>
<dbReference type="HOGENOM" id="CLU_2475023_0_0_1"/>
<dbReference type="GO" id="GO:0006281">
    <property type="term" value="P:DNA repair"/>
    <property type="evidence" value="ECO:0007669"/>
    <property type="project" value="TreeGrafter"/>
</dbReference>
<evidence type="ECO:0000313" key="1">
    <source>
        <dbReference type="EMBL" id="EKM55803.1"/>
    </source>
</evidence>
<dbReference type="InterPro" id="IPR023214">
    <property type="entry name" value="HAD_sf"/>
</dbReference>
<dbReference type="AlphaFoldDB" id="K5VW93"/>
<feature type="non-terminal residue" evidence="1">
    <location>
        <position position="1"/>
    </location>
</feature>
<dbReference type="GO" id="GO:0003690">
    <property type="term" value="F:double-stranded DNA binding"/>
    <property type="evidence" value="ECO:0007669"/>
    <property type="project" value="TreeGrafter"/>
</dbReference>
<dbReference type="InterPro" id="IPR013954">
    <property type="entry name" value="PNK3P"/>
</dbReference>
<dbReference type="GO" id="GO:0046404">
    <property type="term" value="F:ATP-dependent polydeoxyribonucleotide 5'-hydroxyl-kinase activity"/>
    <property type="evidence" value="ECO:0007669"/>
    <property type="project" value="TreeGrafter"/>
</dbReference>
<dbReference type="RefSeq" id="XP_007395275.1">
    <property type="nucleotide sequence ID" value="XM_007395213.1"/>
</dbReference>
<feature type="non-terminal residue" evidence="1">
    <location>
        <position position="88"/>
    </location>
</feature>
<dbReference type="PANTHER" id="PTHR12083:SF9">
    <property type="entry name" value="BIFUNCTIONAL POLYNUCLEOTIDE PHOSPHATASE_KINASE"/>
    <property type="match status" value="1"/>
</dbReference>
<dbReference type="Proteomes" id="UP000008370">
    <property type="component" value="Unassembled WGS sequence"/>
</dbReference>
<proteinExistence type="predicted"/>
<evidence type="ECO:0000313" key="2">
    <source>
        <dbReference type="Proteomes" id="UP000008370"/>
    </source>
</evidence>
<sequence length="88" mass="9707">PIFTRGKTAESTQAQTFRWTELALGPAKTCLHGVNQSPKASSKVAAFDLDGCVIESSIGKKKVKDAPPNFQWWRAIVPEKLKELHEEG</sequence>
<accession>K5VW93</accession>
<reference evidence="1 2" key="1">
    <citation type="journal article" date="2012" name="BMC Genomics">
        <title>Comparative genomics of the white-rot fungi, Phanerochaete carnosa and P. chrysosporium, to elucidate the genetic basis of the distinct wood types they colonize.</title>
        <authorList>
            <person name="Suzuki H."/>
            <person name="MacDonald J."/>
            <person name="Syed K."/>
            <person name="Salamov A."/>
            <person name="Hori C."/>
            <person name="Aerts A."/>
            <person name="Henrissat B."/>
            <person name="Wiebenga A."/>
            <person name="vanKuyk P.A."/>
            <person name="Barry K."/>
            <person name="Lindquist E."/>
            <person name="LaButti K."/>
            <person name="Lapidus A."/>
            <person name="Lucas S."/>
            <person name="Coutinho P."/>
            <person name="Gong Y."/>
            <person name="Samejima M."/>
            <person name="Mahadevan R."/>
            <person name="Abou-Zaid M."/>
            <person name="de Vries R.P."/>
            <person name="Igarashi K."/>
            <person name="Yadav J.S."/>
            <person name="Grigoriev I.V."/>
            <person name="Master E.R."/>
        </authorList>
    </citation>
    <scope>NUCLEOTIDE SEQUENCE [LARGE SCALE GENOMIC DNA]</scope>
    <source>
        <strain evidence="1 2">HHB-10118-sp</strain>
    </source>
</reference>
<organism evidence="1 2">
    <name type="scientific">Phanerochaete carnosa (strain HHB-10118-sp)</name>
    <name type="common">White-rot fungus</name>
    <name type="synonym">Peniophora carnosa</name>
    <dbReference type="NCBI Taxonomy" id="650164"/>
    <lineage>
        <taxon>Eukaryota</taxon>
        <taxon>Fungi</taxon>
        <taxon>Dikarya</taxon>
        <taxon>Basidiomycota</taxon>
        <taxon>Agaricomycotina</taxon>
        <taxon>Agaricomycetes</taxon>
        <taxon>Polyporales</taxon>
        <taxon>Phanerochaetaceae</taxon>
        <taxon>Phanerochaete</taxon>
    </lineage>
</organism>
<dbReference type="InParanoid" id="K5VW93"/>
<gene>
    <name evidence="1" type="ORF">PHACADRAFT_54235</name>
</gene>
<dbReference type="Pfam" id="PF08645">
    <property type="entry name" value="PNK3P"/>
    <property type="match status" value="1"/>
</dbReference>